<dbReference type="NCBIfam" id="NF002211">
    <property type="entry name" value="PRK01103.1"/>
    <property type="match status" value="1"/>
</dbReference>
<evidence type="ECO:0000256" key="10">
    <source>
        <dbReference type="ARBA" id="ARBA00023204"/>
    </source>
</evidence>
<reference evidence="18 19" key="1">
    <citation type="journal article" date="2016" name="Nat. Commun.">
        <title>Thousands of microbial genomes shed light on interconnected biogeochemical processes in an aquifer system.</title>
        <authorList>
            <person name="Anantharaman K."/>
            <person name="Brown C.T."/>
            <person name="Hug L.A."/>
            <person name="Sharon I."/>
            <person name="Castelle C.J."/>
            <person name="Probst A.J."/>
            <person name="Thomas B.C."/>
            <person name="Singh A."/>
            <person name="Wilkins M.J."/>
            <person name="Karaoz U."/>
            <person name="Brodie E.L."/>
            <person name="Williams K.H."/>
            <person name="Hubbard S.S."/>
            <person name="Banfield J.F."/>
        </authorList>
    </citation>
    <scope>NUCLEOTIDE SEQUENCE [LARGE SCALE GENOMIC DNA]</scope>
</reference>
<feature type="domain" description="FPG-type" evidence="16">
    <location>
        <begin position="237"/>
        <end position="271"/>
    </location>
</feature>
<keyword evidence="11 15" id="KW-0456">Lyase</keyword>
<evidence type="ECO:0000256" key="7">
    <source>
        <dbReference type="ARBA" id="ARBA00022801"/>
    </source>
</evidence>
<evidence type="ECO:0000256" key="15">
    <source>
        <dbReference type="HAMAP-Rule" id="MF_00103"/>
    </source>
</evidence>
<dbReference type="Pfam" id="PF06831">
    <property type="entry name" value="H2TH"/>
    <property type="match status" value="1"/>
</dbReference>
<comment type="catalytic activity">
    <reaction evidence="14 15">
        <text>2'-deoxyribonucleotide-(2'-deoxyribose 5'-phosphate)-2'-deoxyribonucleotide-DNA = a 3'-end 2'-deoxyribonucleotide-(2,3-dehydro-2,3-deoxyribose 5'-phosphate)-DNA + a 5'-end 5'-phospho-2'-deoxyribonucleoside-DNA + H(+)</text>
        <dbReference type="Rhea" id="RHEA:66592"/>
        <dbReference type="Rhea" id="RHEA-COMP:13180"/>
        <dbReference type="Rhea" id="RHEA-COMP:16897"/>
        <dbReference type="Rhea" id="RHEA-COMP:17067"/>
        <dbReference type="ChEBI" id="CHEBI:15378"/>
        <dbReference type="ChEBI" id="CHEBI:136412"/>
        <dbReference type="ChEBI" id="CHEBI:157695"/>
        <dbReference type="ChEBI" id="CHEBI:167181"/>
        <dbReference type="EC" id="4.2.99.18"/>
    </reaction>
</comment>
<keyword evidence="7 15" id="KW-0378">Hydrolase</keyword>
<dbReference type="InterPro" id="IPR010663">
    <property type="entry name" value="Znf_FPG/IleRS"/>
</dbReference>
<dbReference type="Pfam" id="PF06827">
    <property type="entry name" value="zf-FPG_IleRS"/>
    <property type="match status" value="1"/>
</dbReference>
<keyword evidence="12 15" id="KW-0511">Multifunctional enzyme</keyword>
<dbReference type="Proteomes" id="UP000178450">
    <property type="component" value="Unassembled WGS sequence"/>
</dbReference>
<evidence type="ECO:0000313" key="19">
    <source>
        <dbReference type="Proteomes" id="UP000178450"/>
    </source>
</evidence>
<comment type="cofactor">
    <cofactor evidence="15">
        <name>Zn(2+)</name>
        <dbReference type="ChEBI" id="CHEBI:29105"/>
    </cofactor>
    <text evidence="15">Binds 1 zinc ion per subunit.</text>
</comment>
<keyword evidence="6 15" id="KW-0863">Zinc-finger</keyword>
<dbReference type="SMART" id="SM01232">
    <property type="entry name" value="H2TH"/>
    <property type="match status" value="1"/>
</dbReference>
<dbReference type="GO" id="GO:0034039">
    <property type="term" value="F:8-oxo-7,8-dihydroguanine DNA N-glycosylase activity"/>
    <property type="evidence" value="ECO:0007669"/>
    <property type="project" value="TreeGrafter"/>
</dbReference>
<keyword evidence="10 15" id="KW-0234">DNA repair</keyword>
<dbReference type="PROSITE" id="PS51066">
    <property type="entry name" value="ZF_FPG_2"/>
    <property type="match status" value="1"/>
</dbReference>
<evidence type="ECO:0000256" key="2">
    <source>
        <dbReference type="ARBA" id="ARBA00009409"/>
    </source>
</evidence>
<comment type="subunit">
    <text evidence="3 15">Monomer.</text>
</comment>
<evidence type="ECO:0000256" key="6">
    <source>
        <dbReference type="ARBA" id="ARBA00022771"/>
    </source>
</evidence>
<keyword evidence="5 15" id="KW-0227">DNA damage</keyword>
<dbReference type="PANTHER" id="PTHR22993:SF9">
    <property type="entry name" value="FORMAMIDOPYRIMIDINE-DNA GLYCOSYLASE"/>
    <property type="match status" value="1"/>
</dbReference>
<dbReference type="GO" id="GO:0006284">
    <property type="term" value="P:base-excision repair"/>
    <property type="evidence" value="ECO:0007669"/>
    <property type="project" value="InterPro"/>
</dbReference>
<dbReference type="InterPro" id="IPR020629">
    <property type="entry name" value="FPG_Glyclase"/>
</dbReference>
<evidence type="ECO:0000256" key="9">
    <source>
        <dbReference type="ARBA" id="ARBA00023125"/>
    </source>
</evidence>
<feature type="binding site" evidence="15">
    <location>
        <position position="113"/>
    </location>
    <ligand>
        <name>DNA</name>
        <dbReference type="ChEBI" id="CHEBI:16991"/>
    </ligand>
</feature>
<dbReference type="CDD" id="cd08966">
    <property type="entry name" value="EcFpg-like_N"/>
    <property type="match status" value="1"/>
</dbReference>
<organism evidence="18 19">
    <name type="scientific">Candidatus Roizmanbacteria bacterium RIFOXYA1_FULL_41_12</name>
    <dbReference type="NCBI Taxonomy" id="1802082"/>
    <lineage>
        <taxon>Bacteria</taxon>
        <taxon>Candidatus Roizmaniibacteriota</taxon>
    </lineage>
</organism>
<dbReference type="GO" id="GO:0003684">
    <property type="term" value="F:damaged DNA binding"/>
    <property type="evidence" value="ECO:0007669"/>
    <property type="project" value="InterPro"/>
</dbReference>
<proteinExistence type="inferred from homology"/>
<dbReference type="EC" id="4.2.99.18" evidence="15"/>
<keyword evidence="9 15" id="KW-0238">DNA-binding</keyword>
<dbReference type="SMART" id="SM00898">
    <property type="entry name" value="Fapy_DNA_glyco"/>
    <property type="match status" value="1"/>
</dbReference>
<evidence type="ECO:0000256" key="12">
    <source>
        <dbReference type="ARBA" id="ARBA00023268"/>
    </source>
</evidence>
<evidence type="ECO:0000313" key="18">
    <source>
        <dbReference type="EMBL" id="OGK64713.1"/>
    </source>
</evidence>
<dbReference type="InterPro" id="IPR012319">
    <property type="entry name" value="FPG_cat"/>
</dbReference>
<feature type="active site" description="Proton donor" evidence="15">
    <location>
        <position position="3"/>
    </location>
</feature>
<name>A0A1F7KA35_9BACT</name>
<evidence type="ECO:0000256" key="13">
    <source>
        <dbReference type="ARBA" id="ARBA00023295"/>
    </source>
</evidence>
<accession>A0A1F7KA35</accession>
<feature type="active site" description="Proton donor; for delta-elimination activity" evidence="15">
    <location>
        <position position="261"/>
    </location>
</feature>
<feature type="domain" description="Formamidopyrimidine-DNA glycosylase catalytic" evidence="17">
    <location>
        <begin position="2"/>
        <end position="116"/>
    </location>
</feature>
<dbReference type="HAMAP" id="MF_00103">
    <property type="entry name" value="Fapy_DNA_glycosyl"/>
    <property type="match status" value="1"/>
</dbReference>
<dbReference type="SUPFAM" id="SSF81624">
    <property type="entry name" value="N-terminal domain of MutM-like DNA repair proteins"/>
    <property type="match status" value="1"/>
</dbReference>
<feature type="active site" description="Proton donor; for beta-elimination activity" evidence="15">
    <location>
        <position position="58"/>
    </location>
</feature>
<dbReference type="EMBL" id="MGBG01000016">
    <property type="protein sequence ID" value="OGK64713.1"/>
    <property type="molecule type" value="Genomic_DNA"/>
</dbReference>
<dbReference type="PANTHER" id="PTHR22993">
    <property type="entry name" value="FORMAMIDOPYRIMIDINE-DNA GLYCOSYLASE"/>
    <property type="match status" value="1"/>
</dbReference>
<evidence type="ECO:0000256" key="4">
    <source>
        <dbReference type="ARBA" id="ARBA00022723"/>
    </source>
</evidence>
<gene>
    <name evidence="15" type="primary">mutM</name>
    <name evidence="15" type="synonym">fpg</name>
    <name evidence="18" type="ORF">A2209_03460</name>
</gene>
<dbReference type="EC" id="3.2.2.23" evidence="15"/>
<evidence type="ECO:0000256" key="11">
    <source>
        <dbReference type="ARBA" id="ARBA00023239"/>
    </source>
</evidence>
<dbReference type="PROSITE" id="PS51068">
    <property type="entry name" value="FPG_CAT"/>
    <property type="match status" value="1"/>
</dbReference>
<evidence type="ECO:0000256" key="8">
    <source>
        <dbReference type="ARBA" id="ARBA00022833"/>
    </source>
</evidence>
<dbReference type="SUPFAM" id="SSF46946">
    <property type="entry name" value="S13-like H2TH domain"/>
    <property type="match status" value="1"/>
</dbReference>
<comment type="catalytic activity">
    <reaction evidence="1 15">
        <text>Hydrolysis of DNA containing ring-opened 7-methylguanine residues, releasing 2,6-diamino-4-hydroxy-5-(N-methyl)formamidopyrimidine.</text>
        <dbReference type="EC" id="3.2.2.23"/>
    </reaction>
</comment>
<comment type="similarity">
    <text evidence="2 15">Belongs to the FPG family.</text>
</comment>
<dbReference type="Gene3D" id="3.20.190.10">
    <property type="entry name" value="MutM-like, N-terminal"/>
    <property type="match status" value="1"/>
</dbReference>
<dbReference type="FunFam" id="1.10.8.50:FF:000003">
    <property type="entry name" value="Formamidopyrimidine-DNA glycosylase"/>
    <property type="match status" value="1"/>
</dbReference>
<keyword evidence="8 15" id="KW-0862">Zinc</keyword>
<evidence type="ECO:0000259" key="16">
    <source>
        <dbReference type="PROSITE" id="PS51066"/>
    </source>
</evidence>
<dbReference type="GO" id="GO:0140078">
    <property type="term" value="F:class I DNA-(apurinic or apyrimidinic site) endonuclease activity"/>
    <property type="evidence" value="ECO:0007669"/>
    <property type="project" value="UniProtKB-EC"/>
</dbReference>
<comment type="caution">
    <text evidence="18">The sequence shown here is derived from an EMBL/GenBank/DDBJ whole genome shotgun (WGS) entry which is preliminary data.</text>
</comment>
<evidence type="ECO:0000256" key="3">
    <source>
        <dbReference type="ARBA" id="ARBA00011245"/>
    </source>
</evidence>
<evidence type="ECO:0000256" key="1">
    <source>
        <dbReference type="ARBA" id="ARBA00001668"/>
    </source>
</evidence>
<evidence type="ECO:0000256" key="5">
    <source>
        <dbReference type="ARBA" id="ARBA00022763"/>
    </source>
</evidence>
<dbReference type="SUPFAM" id="SSF57716">
    <property type="entry name" value="Glucocorticoid receptor-like (DNA-binding domain)"/>
    <property type="match status" value="1"/>
</dbReference>
<dbReference type="InterPro" id="IPR015886">
    <property type="entry name" value="H2TH_FPG"/>
</dbReference>
<keyword evidence="4 15" id="KW-0479">Metal-binding</keyword>
<evidence type="ECO:0000259" key="17">
    <source>
        <dbReference type="PROSITE" id="PS51068"/>
    </source>
</evidence>
<dbReference type="Pfam" id="PF01149">
    <property type="entry name" value="Fapy_DNA_glyco"/>
    <property type="match status" value="1"/>
</dbReference>
<dbReference type="InterPro" id="IPR010979">
    <property type="entry name" value="Ribosomal_uS13-like_H2TH"/>
</dbReference>
<keyword evidence="13 15" id="KW-0326">Glycosidase</keyword>
<dbReference type="NCBIfam" id="TIGR00577">
    <property type="entry name" value="fpg"/>
    <property type="match status" value="1"/>
</dbReference>
<feature type="active site" description="Schiff-base intermediate with DNA" evidence="15">
    <location>
        <position position="2"/>
    </location>
</feature>
<comment type="function">
    <text evidence="15">Involved in base excision repair of DNA damaged by oxidation or by mutagenic agents. Acts as DNA glycosylase that recognizes and removes damaged bases. Has a preference for oxidized purines, such as 7,8-dihydro-8-oxoguanine (8-oxoG). Has AP (apurinic/apyrimidinic) lyase activity and introduces nicks in the DNA strand. Cleaves the DNA backbone by beta-delta elimination to generate a single-strand break at the site of the removed base with both 3'- and 5'-phosphates.</text>
</comment>
<feature type="binding site" evidence="15">
    <location>
        <position position="94"/>
    </location>
    <ligand>
        <name>DNA</name>
        <dbReference type="ChEBI" id="CHEBI:16991"/>
    </ligand>
</feature>
<dbReference type="InterPro" id="IPR035937">
    <property type="entry name" value="FPG_N"/>
</dbReference>
<evidence type="ECO:0000256" key="14">
    <source>
        <dbReference type="ARBA" id="ARBA00044632"/>
    </source>
</evidence>
<sequence>MPELPEVETIKRQLATHLPGLSLIKLEFLDAKTGRFIDQKELVHIIGKKIRALKRRAKILLLEFENGYYLAIHLKMTGQIILKGEHTKHLPNKHTRAVLYFQKGKTIYFQDLRKFGWLKITNRQKLMAEKLGPEPFGPEFTLSYLQDRLKKSNRPIKIFLLDQSQIAGIGNIYANEALFLAKIRPQTRAKEISLNKAKILYQQILAVLKKGIELGGASDSDYLNAYGSRGQYQEHFLVYRRQGQPCPNCQALIKRISLGGRGSFYCPQCQKK</sequence>
<protein>
    <recommendedName>
        <fullName evidence="15">Formamidopyrimidine-DNA glycosylase</fullName>
        <shortName evidence="15">Fapy-DNA glycosylase</shortName>
        <ecNumber evidence="15">3.2.2.23</ecNumber>
    </recommendedName>
    <alternativeName>
        <fullName evidence="15">DNA-(apurinic or apyrimidinic site) lyase MutM</fullName>
        <shortName evidence="15">AP lyase MutM</shortName>
        <ecNumber evidence="15">4.2.99.18</ecNumber>
    </alternativeName>
</protein>
<dbReference type="Gene3D" id="1.10.8.50">
    <property type="match status" value="1"/>
</dbReference>
<dbReference type="AlphaFoldDB" id="A0A1F7KA35"/>
<dbReference type="GO" id="GO:0008270">
    <property type="term" value="F:zinc ion binding"/>
    <property type="evidence" value="ECO:0007669"/>
    <property type="project" value="UniProtKB-UniRule"/>
</dbReference>
<comment type="caution">
    <text evidence="15">Lacks conserved residue(s) required for the propagation of feature annotation.</text>
</comment>
<dbReference type="InterPro" id="IPR000214">
    <property type="entry name" value="Znf_DNA_glyclase/AP_lyase"/>
</dbReference>